<keyword evidence="1" id="KW-0732">Signal</keyword>
<dbReference type="OrthoDB" id="7823193at2"/>
<protein>
    <recommendedName>
        <fullName evidence="4">ATP-dependent transcriptional regulator</fullName>
    </recommendedName>
</protein>
<dbReference type="EMBL" id="FWFK01000003">
    <property type="protein sequence ID" value="SLN41173.1"/>
    <property type="molecule type" value="Genomic_DNA"/>
</dbReference>
<gene>
    <name evidence="2" type="ORF">ROJ8625_01957</name>
</gene>
<dbReference type="PROSITE" id="PS51257">
    <property type="entry name" value="PROKAR_LIPOPROTEIN"/>
    <property type="match status" value="1"/>
</dbReference>
<evidence type="ECO:0000313" key="2">
    <source>
        <dbReference type="EMBL" id="SLN41173.1"/>
    </source>
</evidence>
<keyword evidence="3" id="KW-1185">Reference proteome</keyword>
<dbReference type="Pfam" id="PF11150">
    <property type="entry name" value="DUF2927"/>
    <property type="match status" value="1"/>
</dbReference>
<evidence type="ECO:0000313" key="3">
    <source>
        <dbReference type="Proteomes" id="UP000193570"/>
    </source>
</evidence>
<dbReference type="RefSeq" id="WP_085791669.1">
    <property type="nucleotide sequence ID" value="NZ_FWFK01000003.1"/>
</dbReference>
<name>A0A1X6Z551_9RHOB</name>
<dbReference type="Proteomes" id="UP000193570">
    <property type="component" value="Unassembled WGS sequence"/>
</dbReference>
<evidence type="ECO:0000256" key="1">
    <source>
        <dbReference type="SAM" id="SignalP"/>
    </source>
</evidence>
<feature type="signal peptide" evidence="1">
    <location>
        <begin position="1"/>
        <end position="19"/>
    </location>
</feature>
<accession>A0A1X6Z551</accession>
<dbReference type="AlphaFoldDB" id="A0A1X6Z551"/>
<dbReference type="InterPro" id="IPR021323">
    <property type="entry name" value="DUF2927"/>
</dbReference>
<organism evidence="2 3">
    <name type="scientific">Roseivivax jejudonensis</name>
    <dbReference type="NCBI Taxonomy" id="1529041"/>
    <lineage>
        <taxon>Bacteria</taxon>
        <taxon>Pseudomonadati</taxon>
        <taxon>Pseudomonadota</taxon>
        <taxon>Alphaproteobacteria</taxon>
        <taxon>Rhodobacterales</taxon>
        <taxon>Roseobacteraceae</taxon>
        <taxon>Roseivivax</taxon>
    </lineage>
</organism>
<sequence length="460" mass="50018">MRRLILCVAMALTACTPTAPDLVPEIASRAAVEDLPPLPPVPSFAGPRVGAPDVSNADLARDVLDLTFSLESGRRLDVFTRFDTPIRVRAVGRAGPTFARDLGRVVDRLRREAGLDIRMSRDAGAEITVQAVPRAEIRSHLPQAACFVVPNVSSLAEYANARRTSQVSWSKLTARHRAAVFVPSDTSPQEVRDCLHEELAQALGPLNDLYRLPDSVFNDDNVHTVLTGYDMLVLRVLYDSDLRSGMTRAQVAERLPAILARVNPAGEGRPATALRPTPRSWVEAVQTALGPGAGNDARLAAARRGVQIAESLDWQDHRRGFSHYALGRILQGRDPDAAQAQFLAADRIFASSPRTRLHRAYVAAQIAAHDIARGRPEDALARIEPNLDIAARHENAALLSTLMLLRAEALDLTGRTDAGRAVRLDSLGWARYGFGADWAVRAKLREITALNPLKGGLGRS</sequence>
<evidence type="ECO:0008006" key="4">
    <source>
        <dbReference type="Google" id="ProtNLM"/>
    </source>
</evidence>
<reference evidence="2 3" key="1">
    <citation type="submission" date="2017-03" db="EMBL/GenBank/DDBJ databases">
        <authorList>
            <person name="Afonso C.L."/>
            <person name="Miller P.J."/>
            <person name="Scott M.A."/>
            <person name="Spackman E."/>
            <person name="Goraichik I."/>
            <person name="Dimitrov K.M."/>
            <person name="Suarez D.L."/>
            <person name="Swayne D.E."/>
        </authorList>
    </citation>
    <scope>NUCLEOTIDE SEQUENCE [LARGE SCALE GENOMIC DNA]</scope>
    <source>
        <strain evidence="2 3">CECT 8625</strain>
    </source>
</reference>
<proteinExistence type="predicted"/>
<feature type="chain" id="PRO_5012417185" description="ATP-dependent transcriptional regulator" evidence="1">
    <location>
        <begin position="20"/>
        <end position="460"/>
    </location>
</feature>